<feature type="compositionally biased region" description="Polar residues" evidence="8">
    <location>
        <begin position="575"/>
        <end position="589"/>
    </location>
</feature>
<feature type="compositionally biased region" description="Basic and acidic residues" evidence="8">
    <location>
        <begin position="920"/>
        <end position="937"/>
    </location>
</feature>
<evidence type="ECO:0000259" key="10">
    <source>
        <dbReference type="SMART" id="SM01368"/>
    </source>
</evidence>
<evidence type="ECO:0000256" key="1">
    <source>
        <dbReference type="ARBA" id="ARBA00004123"/>
    </source>
</evidence>
<feature type="region of interest" description="Disordered" evidence="8">
    <location>
        <begin position="909"/>
        <end position="943"/>
    </location>
</feature>
<dbReference type="SMART" id="SM01368">
    <property type="entry name" value="RB_A"/>
    <property type="match status" value="1"/>
</dbReference>
<dbReference type="GO" id="GO:0006357">
    <property type="term" value="P:regulation of transcription by RNA polymerase II"/>
    <property type="evidence" value="ECO:0007669"/>
    <property type="project" value="InterPro"/>
</dbReference>
<evidence type="ECO:0000259" key="9">
    <source>
        <dbReference type="SMART" id="SM01367"/>
    </source>
</evidence>
<dbReference type="InterPro" id="IPR036915">
    <property type="entry name" value="Cyclin-like_sf"/>
</dbReference>
<keyword evidence="4" id="KW-0805">Transcription regulation</keyword>
<dbReference type="Pfam" id="PF11934">
    <property type="entry name" value="DUF3452"/>
    <property type="match status" value="1"/>
</dbReference>
<dbReference type="Pfam" id="PF01857">
    <property type="entry name" value="RB_B"/>
    <property type="match status" value="1"/>
</dbReference>
<dbReference type="GO" id="GO:0005667">
    <property type="term" value="C:transcription regulator complex"/>
    <property type="evidence" value="ECO:0007669"/>
    <property type="project" value="TreeGrafter"/>
</dbReference>
<feature type="compositionally biased region" description="Polar residues" evidence="8">
    <location>
        <begin position="230"/>
        <end position="239"/>
    </location>
</feature>
<dbReference type="GO" id="GO:0005634">
    <property type="term" value="C:nucleus"/>
    <property type="evidence" value="ECO:0007669"/>
    <property type="project" value="UniProtKB-SubCell"/>
</dbReference>
<gene>
    <name evidence="11" type="ORF">CLAU1311_LOCUS4998</name>
</gene>
<feature type="compositionally biased region" description="Low complexity" evidence="8">
    <location>
        <begin position="92"/>
        <end position="105"/>
    </location>
</feature>
<comment type="subcellular location">
    <subcellularLocation>
        <location evidence="1">Nucleus</location>
    </subcellularLocation>
</comment>
<dbReference type="InterPro" id="IPR002720">
    <property type="entry name" value="RB_A"/>
</dbReference>
<feature type="domain" description="Retinoblastoma-associated protein N-terminal" evidence="9">
    <location>
        <begin position="114"/>
        <end position="298"/>
    </location>
</feature>
<name>A0A7S2Z3J1_9CHLO</name>
<feature type="region of interest" description="Disordered" evidence="8">
    <location>
        <begin position="443"/>
        <end position="480"/>
    </location>
</feature>
<proteinExistence type="inferred from homology"/>
<dbReference type="SMART" id="SM01367">
    <property type="entry name" value="DUF3452"/>
    <property type="match status" value="1"/>
</dbReference>
<evidence type="ECO:0000256" key="4">
    <source>
        <dbReference type="ARBA" id="ARBA00023015"/>
    </source>
</evidence>
<dbReference type="GO" id="GO:2000134">
    <property type="term" value="P:negative regulation of G1/S transition of mitotic cell cycle"/>
    <property type="evidence" value="ECO:0007669"/>
    <property type="project" value="TreeGrafter"/>
</dbReference>
<evidence type="ECO:0000256" key="5">
    <source>
        <dbReference type="ARBA" id="ARBA00023163"/>
    </source>
</evidence>
<evidence type="ECO:0000256" key="2">
    <source>
        <dbReference type="ARBA" id="ARBA00009475"/>
    </source>
</evidence>
<protein>
    <submittedName>
        <fullName evidence="11">Uncharacterized protein</fullName>
    </submittedName>
</protein>
<dbReference type="EMBL" id="HBHU01007725">
    <property type="protein sequence ID" value="CAE0020476.1"/>
    <property type="molecule type" value="Transcribed_RNA"/>
</dbReference>
<feature type="region of interest" description="Disordered" evidence="8">
    <location>
        <begin position="92"/>
        <end position="122"/>
    </location>
</feature>
<evidence type="ECO:0000256" key="7">
    <source>
        <dbReference type="ARBA" id="ARBA00023306"/>
    </source>
</evidence>
<dbReference type="GO" id="GO:0000977">
    <property type="term" value="F:RNA polymerase II transcription regulatory region sequence-specific DNA binding"/>
    <property type="evidence" value="ECO:0007669"/>
    <property type="project" value="TreeGrafter"/>
</dbReference>
<feature type="compositionally biased region" description="Polar residues" evidence="8">
    <location>
        <begin position="107"/>
        <end position="118"/>
    </location>
</feature>
<dbReference type="SUPFAM" id="SSF47954">
    <property type="entry name" value="Cyclin-like"/>
    <property type="match status" value="2"/>
</dbReference>
<dbReference type="GO" id="GO:0000785">
    <property type="term" value="C:chromatin"/>
    <property type="evidence" value="ECO:0007669"/>
    <property type="project" value="TreeGrafter"/>
</dbReference>
<feature type="region of interest" description="Disordered" evidence="8">
    <location>
        <begin position="567"/>
        <end position="591"/>
    </location>
</feature>
<feature type="domain" description="Retinoblastoma-associated protein A-box" evidence="10">
    <location>
        <begin position="489"/>
        <end position="716"/>
    </location>
</feature>
<evidence type="ECO:0000256" key="3">
    <source>
        <dbReference type="ARBA" id="ARBA00022491"/>
    </source>
</evidence>
<dbReference type="PANTHER" id="PTHR13742">
    <property type="entry name" value="RETINOBLASTOMA-ASSOCIATED PROTEIN RB -RELATED"/>
    <property type="match status" value="1"/>
</dbReference>
<dbReference type="InterPro" id="IPR002719">
    <property type="entry name" value="RB_B"/>
</dbReference>
<dbReference type="AlphaFoldDB" id="A0A7S2Z3J1"/>
<dbReference type="Gene3D" id="1.10.472.10">
    <property type="entry name" value="Cyclin-like"/>
    <property type="match status" value="2"/>
</dbReference>
<feature type="region of interest" description="Disordered" evidence="8">
    <location>
        <begin position="230"/>
        <end position="250"/>
    </location>
</feature>
<dbReference type="InterPro" id="IPR024599">
    <property type="entry name" value="RB_N"/>
</dbReference>
<evidence type="ECO:0000256" key="6">
    <source>
        <dbReference type="ARBA" id="ARBA00023242"/>
    </source>
</evidence>
<evidence type="ECO:0000256" key="8">
    <source>
        <dbReference type="SAM" id="MobiDB-lite"/>
    </source>
</evidence>
<sequence length="990" mass="108057">MMMVSSSSADEELASVVTEKLNLPGGVDGNAAAQAAKRLLAECLPDLLKATESGAGAKRDRDGSAHRKASLQLWTACFLYIGKRVSVKERSGAAASEPSGAGDAANGNKSENGSSAADNSGPMVRLRDAEVERSFTISQLLRASDLSFVEFAREMKHILARVKPKILEQALTEATGADSPGLGANGGGVRSLESALELAELSMDFCHMSALFSKYKDKFQHLFTSDSEASTVANPNLSPASKKQGQQKKEGSEWETDAWFRLGWLAFIACKAALLPKFVDLVSCASLLVCVLNFLLAHVPPSRLRKPLNDAVAYPVRTSTGATYTLGCVGLLMHAHLQDAQKLMPRVDVFLKELLSKDPVIERYEPVVDAVIMTGCGNYKGLLAVGAAERQLEILDKAYEKSYRLSGEIDARDFAETASSKALGNSSKMTPRLNKRNPLSVAQSLAGQPGSGGIKLKETRSWPSPFIQRRPAGSVPQSPALLNRVAPPTPISEAMAASHWLRKAVSQHMKGTSPELDRIFALCTSSDSEPAAGTSQGGSKDVKDLRGKIEAYVAELADKVLPAVGSPLGKRKAQESGTSVGTSSNSFTSEAERRKKEGIALYFHILEAMLLAEEKRNKGAQVLVALLQNKQLCLALVCLGFEILSFCYKMTALSFPTVLDRLGIGAFDLCKVIEPLVRSECGLNLPKELKRHLFAIEERSLESLSWKPGSTFYKHMVACFKDNSGQEDAAASQQQQSSAFQKVQPLPKCFGRPEDKTSLGSPSEKSLVAFLQKVCKLCTFRLIDLCNRLSRDRLLEQGETVLEQSISIMTYVIYEKTSLLYNRHVDQIMLATLYGVMKVNQIKITFRDIVHHYGKQSQASSHVYRAVVLKQSFPDLQVEESGDIILFYNRVFVPAIQVALLGLTANQGAASESEGGGGGGREKQQREGRERDQREHYSPTVCATRMPEYKKQEYLLASPSNHSMFTFIGSNPQDHETPSKRFKTINKLIN</sequence>
<dbReference type="PANTHER" id="PTHR13742:SF17">
    <property type="entry name" value="RE32990P-RELATED"/>
    <property type="match status" value="1"/>
</dbReference>
<evidence type="ECO:0000313" key="11">
    <source>
        <dbReference type="EMBL" id="CAE0020476.1"/>
    </source>
</evidence>
<reference evidence="11" key="1">
    <citation type="submission" date="2021-01" db="EMBL/GenBank/DDBJ databases">
        <authorList>
            <person name="Corre E."/>
            <person name="Pelletier E."/>
            <person name="Niang G."/>
            <person name="Scheremetjew M."/>
            <person name="Finn R."/>
            <person name="Kale V."/>
            <person name="Holt S."/>
            <person name="Cochrane G."/>
            <person name="Meng A."/>
            <person name="Brown T."/>
            <person name="Cohen L."/>
        </authorList>
    </citation>
    <scope>NUCLEOTIDE SEQUENCE</scope>
    <source>
        <strain evidence="11">RCC856</strain>
    </source>
</reference>
<comment type="similarity">
    <text evidence="2">Belongs to the retinoblastoma protein (RB) family.</text>
</comment>
<dbReference type="InterPro" id="IPR028309">
    <property type="entry name" value="RB_fam"/>
</dbReference>
<keyword evidence="5" id="KW-0804">Transcription</keyword>
<keyword evidence="6" id="KW-0539">Nucleus</keyword>
<dbReference type="GO" id="GO:0030154">
    <property type="term" value="P:cell differentiation"/>
    <property type="evidence" value="ECO:0007669"/>
    <property type="project" value="TreeGrafter"/>
</dbReference>
<dbReference type="Gene3D" id="1.10.472.140">
    <property type="match status" value="1"/>
</dbReference>
<keyword evidence="7" id="KW-0131">Cell cycle</keyword>
<accession>A0A7S2Z3J1</accession>
<feature type="region of interest" description="Disordered" evidence="8">
    <location>
        <begin position="968"/>
        <end position="990"/>
    </location>
</feature>
<organism evidence="11">
    <name type="scientific">Chloropicon laureae</name>
    <dbReference type="NCBI Taxonomy" id="464258"/>
    <lineage>
        <taxon>Eukaryota</taxon>
        <taxon>Viridiplantae</taxon>
        <taxon>Chlorophyta</taxon>
        <taxon>Chloropicophyceae</taxon>
        <taxon>Chloropicales</taxon>
        <taxon>Chloropicaceae</taxon>
        <taxon>Chloropicon</taxon>
    </lineage>
</organism>
<dbReference type="Pfam" id="PF01858">
    <property type="entry name" value="RB_A"/>
    <property type="match status" value="1"/>
</dbReference>
<keyword evidence="3" id="KW-0678">Repressor</keyword>